<dbReference type="OrthoDB" id="396512at2"/>
<gene>
    <name evidence="1" type="ORF">KP78_08300</name>
</gene>
<dbReference type="Proteomes" id="UP000031938">
    <property type="component" value="Unassembled WGS sequence"/>
</dbReference>
<evidence type="ECO:0000313" key="1">
    <source>
        <dbReference type="EMBL" id="KIL49362.1"/>
    </source>
</evidence>
<protein>
    <submittedName>
        <fullName evidence="1">Uncharacterized protein</fullName>
    </submittedName>
</protein>
<accession>A0A0C2VKD2</accession>
<proteinExistence type="predicted"/>
<dbReference type="EMBL" id="JXRP01000009">
    <property type="protein sequence ID" value="KIL49362.1"/>
    <property type="molecule type" value="Genomic_DNA"/>
</dbReference>
<dbReference type="PATRIC" id="fig|889306.3.peg.833"/>
<comment type="caution">
    <text evidence="1">The sequence shown here is derived from an EMBL/GenBank/DDBJ whole genome shotgun (WGS) entry which is preliminary data.</text>
</comment>
<sequence>MIIIEKPEFTISGTKARLQCQFKIRDHIDNLWYEVNEPYQDYLTVERADAFLVGLLPLALKEGYDIKVNYYLSNRLYYTLNKYLIPILAESFGYRKINIHCSNLISSPLKNENEIGTGLSCGIDSFSTIYDHMDDHCPEEYKISLLTFFNVGSHGSNGGEKAIKLFNKRLTTVKKCAEELDFNLLILDSNISEILNMNFQSTHTLRSISAVLALQKLFRVYYYSSAVHLQNFKLDQNIGYYDTFTLNMLSTETISFFSSCSSLTRVEKTHMISKYALVQRYLNVCVKDGFNCGKCFKCLRTLLTLEIIGELEKYKTIFNMDEYFKVKSQFIADIFANRKTDIFVKEIYEEMIRKNTIYLQS</sequence>
<name>A0A0C2VKD2_9BACL</name>
<keyword evidence="2" id="KW-1185">Reference proteome</keyword>
<dbReference type="AlphaFoldDB" id="A0A0C2VKD2"/>
<dbReference type="STRING" id="889306.KP78_08300"/>
<evidence type="ECO:0000313" key="2">
    <source>
        <dbReference type="Proteomes" id="UP000031938"/>
    </source>
</evidence>
<dbReference type="RefSeq" id="WP_041086491.1">
    <property type="nucleotide sequence ID" value="NZ_JXRP01000009.1"/>
</dbReference>
<organism evidence="1 2">
    <name type="scientific">Jeotgalibacillus soli</name>
    <dbReference type="NCBI Taxonomy" id="889306"/>
    <lineage>
        <taxon>Bacteria</taxon>
        <taxon>Bacillati</taxon>
        <taxon>Bacillota</taxon>
        <taxon>Bacilli</taxon>
        <taxon>Bacillales</taxon>
        <taxon>Caryophanaceae</taxon>
        <taxon>Jeotgalibacillus</taxon>
    </lineage>
</organism>
<reference evidence="1 2" key="1">
    <citation type="submission" date="2015-01" db="EMBL/GenBank/DDBJ databases">
        <title>Genome sequencing of Jeotgalibacillus soli.</title>
        <authorList>
            <person name="Goh K.M."/>
            <person name="Chan K.-G."/>
            <person name="Yaakop A.S."/>
            <person name="Ee R."/>
            <person name="Gan H.M."/>
            <person name="Chan C.S."/>
        </authorList>
    </citation>
    <scope>NUCLEOTIDE SEQUENCE [LARGE SCALE GENOMIC DNA]</scope>
    <source>
        <strain evidence="1 2">P9</strain>
    </source>
</reference>